<comment type="function">
    <text evidence="8">Ligates lysine onto the cytidine present at position 34 of the AUA codon-specific tRNA(Ile) that contains the anticodon CAU, in an ATP-dependent manner. Cytidine is converted to lysidine, thus changing the amino acid specificity of the tRNA from methionine to isoleucine.</text>
</comment>
<dbReference type="GO" id="GO:0006400">
    <property type="term" value="P:tRNA modification"/>
    <property type="evidence" value="ECO:0007669"/>
    <property type="project" value="UniProtKB-UniRule"/>
</dbReference>
<evidence type="ECO:0000256" key="2">
    <source>
        <dbReference type="ARBA" id="ARBA00022490"/>
    </source>
</evidence>
<evidence type="ECO:0000259" key="9">
    <source>
        <dbReference type="SMART" id="SM00977"/>
    </source>
</evidence>
<feature type="domain" description="Lysidine-tRNA(Ile) synthetase C-terminal" evidence="9">
    <location>
        <begin position="386"/>
        <end position="458"/>
    </location>
</feature>
<proteinExistence type="inferred from homology"/>
<keyword evidence="6 8" id="KW-0067">ATP-binding</keyword>
<keyword evidence="3 8" id="KW-0436">Ligase</keyword>
<comment type="caution">
    <text evidence="10">The sequence shown here is derived from an EMBL/GenBank/DDBJ whole genome shotgun (WGS) entry which is preliminary data.</text>
</comment>
<dbReference type="SUPFAM" id="SSF82829">
    <property type="entry name" value="MesJ substrate recognition domain-like"/>
    <property type="match status" value="1"/>
</dbReference>
<name>A0A495A0W6_9BACI</name>
<dbReference type="GO" id="GO:0005737">
    <property type="term" value="C:cytoplasm"/>
    <property type="evidence" value="ECO:0007669"/>
    <property type="project" value="UniProtKB-SubCell"/>
</dbReference>
<evidence type="ECO:0000256" key="8">
    <source>
        <dbReference type="HAMAP-Rule" id="MF_01161"/>
    </source>
</evidence>
<dbReference type="NCBIfam" id="TIGR02432">
    <property type="entry name" value="lysidine_TilS_N"/>
    <property type="match status" value="1"/>
</dbReference>
<dbReference type="GO" id="GO:0032267">
    <property type="term" value="F:tRNA(Ile)-lysidine synthase activity"/>
    <property type="evidence" value="ECO:0007669"/>
    <property type="project" value="UniProtKB-EC"/>
</dbReference>
<organism evidence="10 11">
    <name type="scientific">Oceanobacillus halophilus</name>
    <dbReference type="NCBI Taxonomy" id="930130"/>
    <lineage>
        <taxon>Bacteria</taxon>
        <taxon>Bacillati</taxon>
        <taxon>Bacillota</taxon>
        <taxon>Bacilli</taxon>
        <taxon>Bacillales</taxon>
        <taxon>Bacillaceae</taxon>
        <taxon>Oceanobacillus</taxon>
    </lineage>
</organism>
<evidence type="ECO:0000256" key="6">
    <source>
        <dbReference type="ARBA" id="ARBA00022840"/>
    </source>
</evidence>
<comment type="similarity">
    <text evidence="8">Belongs to the tRNA(Ile)-lysidine synthase family.</text>
</comment>
<keyword evidence="4 8" id="KW-0819">tRNA processing</keyword>
<evidence type="ECO:0000256" key="5">
    <source>
        <dbReference type="ARBA" id="ARBA00022741"/>
    </source>
</evidence>
<dbReference type="PANTHER" id="PTHR43033">
    <property type="entry name" value="TRNA(ILE)-LYSIDINE SYNTHASE-RELATED"/>
    <property type="match status" value="1"/>
</dbReference>
<dbReference type="EC" id="6.3.4.19" evidence="8"/>
<evidence type="ECO:0000313" key="10">
    <source>
        <dbReference type="EMBL" id="RKQ33062.1"/>
    </source>
</evidence>
<evidence type="ECO:0000313" key="11">
    <source>
        <dbReference type="Proteomes" id="UP000269301"/>
    </source>
</evidence>
<dbReference type="Pfam" id="PF11734">
    <property type="entry name" value="TilS_C"/>
    <property type="match status" value="1"/>
</dbReference>
<dbReference type="Gene3D" id="3.40.50.620">
    <property type="entry name" value="HUPs"/>
    <property type="match status" value="1"/>
</dbReference>
<evidence type="ECO:0000256" key="3">
    <source>
        <dbReference type="ARBA" id="ARBA00022598"/>
    </source>
</evidence>
<dbReference type="Gene3D" id="3.30.465.60">
    <property type="match status" value="1"/>
</dbReference>
<dbReference type="OrthoDB" id="9807403at2"/>
<keyword evidence="2 8" id="KW-0963">Cytoplasm</keyword>
<comment type="domain">
    <text evidence="8">The N-terminal region contains the highly conserved SGGXDS motif, predicted to be a P-loop motif involved in ATP binding.</text>
</comment>
<dbReference type="Proteomes" id="UP000269301">
    <property type="component" value="Unassembled WGS sequence"/>
</dbReference>
<keyword evidence="5 8" id="KW-0547">Nucleotide-binding</keyword>
<comment type="catalytic activity">
    <reaction evidence="7 8">
        <text>cytidine(34) in tRNA(Ile2) + L-lysine + ATP = lysidine(34) in tRNA(Ile2) + AMP + diphosphate + H(+)</text>
        <dbReference type="Rhea" id="RHEA:43744"/>
        <dbReference type="Rhea" id="RHEA-COMP:10625"/>
        <dbReference type="Rhea" id="RHEA-COMP:10670"/>
        <dbReference type="ChEBI" id="CHEBI:15378"/>
        <dbReference type="ChEBI" id="CHEBI:30616"/>
        <dbReference type="ChEBI" id="CHEBI:32551"/>
        <dbReference type="ChEBI" id="CHEBI:33019"/>
        <dbReference type="ChEBI" id="CHEBI:82748"/>
        <dbReference type="ChEBI" id="CHEBI:83665"/>
        <dbReference type="ChEBI" id="CHEBI:456215"/>
        <dbReference type="EC" id="6.3.4.19"/>
    </reaction>
</comment>
<dbReference type="SMART" id="SM00977">
    <property type="entry name" value="TilS_C"/>
    <property type="match status" value="1"/>
</dbReference>
<dbReference type="InterPro" id="IPR011063">
    <property type="entry name" value="TilS/TtcA_N"/>
</dbReference>
<accession>A0A495A0W6</accession>
<dbReference type="CDD" id="cd01992">
    <property type="entry name" value="TilS_N"/>
    <property type="match status" value="1"/>
</dbReference>
<dbReference type="InterPro" id="IPR012094">
    <property type="entry name" value="tRNA_Ile_lys_synt"/>
</dbReference>
<dbReference type="PANTHER" id="PTHR43033:SF1">
    <property type="entry name" value="TRNA(ILE)-LYSIDINE SYNTHASE-RELATED"/>
    <property type="match status" value="1"/>
</dbReference>
<keyword evidence="11" id="KW-1185">Reference proteome</keyword>
<dbReference type="AlphaFoldDB" id="A0A495A0W6"/>
<dbReference type="SUPFAM" id="SSF56037">
    <property type="entry name" value="PheT/TilS domain"/>
    <property type="match status" value="1"/>
</dbReference>
<dbReference type="SUPFAM" id="SSF52402">
    <property type="entry name" value="Adenine nucleotide alpha hydrolases-like"/>
    <property type="match status" value="1"/>
</dbReference>
<comment type="subcellular location">
    <subcellularLocation>
        <location evidence="1 8">Cytoplasm</location>
    </subcellularLocation>
</comment>
<dbReference type="InterPro" id="IPR012796">
    <property type="entry name" value="Lysidine-tRNA-synth_C"/>
</dbReference>
<dbReference type="EMBL" id="RBZP01000008">
    <property type="protein sequence ID" value="RKQ33062.1"/>
    <property type="molecule type" value="Genomic_DNA"/>
</dbReference>
<dbReference type="GO" id="GO:0005524">
    <property type="term" value="F:ATP binding"/>
    <property type="evidence" value="ECO:0007669"/>
    <property type="project" value="UniProtKB-UniRule"/>
</dbReference>
<reference evidence="10 11" key="1">
    <citation type="journal article" date="2016" name="Int. J. Syst. Evol. Microbiol.">
        <title>Oceanobacillus halophilus sp. nov., a novel moderately halophilic bacterium from a hypersaline lake.</title>
        <authorList>
            <person name="Amoozegar M.A."/>
            <person name="Bagheri M."/>
            <person name="Makhdoumi A."/>
            <person name="Nikou M.M."/>
            <person name="Fazeli S.A.S."/>
            <person name="Schumann P."/>
            <person name="Sproer C."/>
            <person name="Sanchez-Porro C."/>
            <person name="Ventosa A."/>
        </authorList>
    </citation>
    <scope>NUCLEOTIDE SEQUENCE [LARGE SCALE GENOMIC DNA]</scope>
    <source>
        <strain evidence="10 11">DSM 23996</strain>
    </source>
</reference>
<dbReference type="HAMAP" id="MF_01161">
    <property type="entry name" value="tRNA_Ile_lys_synt"/>
    <property type="match status" value="1"/>
</dbReference>
<gene>
    <name evidence="8 10" type="primary">tilS</name>
    <name evidence="10" type="ORF">D8M06_11675</name>
</gene>
<protein>
    <recommendedName>
        <fullName evidence="8">tRNA(Ile)-lysidine synthase</fullName>
        <ecNumber evidence="8">6.3.4.19</ecNumber>
    </recommendedName>
    <alternativeName>
        <fullName evidence="8">tRNA(Ile)-2-lysyl-cytidine synthase</fullName>
    </alternativeName>
    <alternativeName>
        <fullName evidence="8">tRNA(Ile)-lysidine synthetase</fullName>
    </alternativeName>
</protein>
<evidence type="ECO:0000256" key="7">
    <source>
        <dbReference type="ARBA" id="ARBA00048539"/>
    </source>
</evidence>
<dbReference type="NCBIfam" id="TIGR02433">
    <property type="entry name" value="lysidine_TilS_C"/>
    <property type="match status" value="1"/>
</dbReference>
<sequence length="465" mass="53848">MNQPVLKFIKKHQLLTNGATVLVGVSGGADSMALLHFFHSIREKWNLKVIAISIDHQLRGEESRSDIEYVEKVCKNWDIPFVWESVNVANYMKKKHLSTEVAARDLRYQCFAKQMNVVKADFLALGHHGDDQIETMLMSLTRSATSNAFSGIPVKREFESGWIIRPFLCITKASILDYCKDTEIEPRIDQTNFDTSYTRNFFRKHILPLIKEKNNNIHTTIQHLTETLHEDEKFLQVKAKEMVNELVVFDKKNNTAVIEIDLFKNYAQALQRRALHLILNYLYKQIPKGLSYMHEEQFFSLLNDKGGNSHLDFPSQLKVEKSYGKIQFHFKGSILSEDLSYHYLLHIPGKVTLFNGSVITAEYPKESCDQDPLSHDFLLDEKQLPLHIRTRKPGDRMSWKGLNGSRKLKDIFIDEKIPIDERNSWPIIVDNNGEILWLIGLKKGKTKAYQEKGIRVRIKYVIGNK</sequence>
<dbReference type="InterPro" id="IPR014729">
    <property type="entry name" value="Rossmann-like_a/b/a_fold"/>
</dbReference>
<evidence type="ECO:0000256" key="1">
    <source>
        <dbReference type="ARBA" id="ARBA00004496"/>
    </source>
</evidence>
<evidence type="ECO:0000256" key="4">
    <source>
        <dbReference type="ARBA" id="ARBA00022694"/>
    </source>
</evidence>
<dbReference type="InterPro" id="IPR012795">
    <property type="entry name" value="tRNA_Ile_lys_synt_N"/>
</dbReference>
<dbReference type="Pfam" id="PF01171">
    <property type="entry name" value="ATP_bind_3"/>
    <property type="match status" value="1"/>
</dbReference>
<feature type="binding site" evidence="8">
    <location>
        <begin position="26"/>
        <end position="31"/>
    </location>
    <ligand>
        <name>ATP</name>
        <dbReference type="ChEBI" id="CHEBI:30616"/>
    </ligand>
</feature>